<keyword evidence="3" id="KW-1185">Reference proteome</keyword>
<evidence type="ECO:0000313" key="2">
    <source>
        <dbReference type="EnsemblPlants" id="cds.evm.model.03.295"/>
    </source>
</evidence>
<protein>
    <submittedName>
        <fullName evidence="2">Uncharacterized protein</fullName>
    </submittedName>
</protein>
<dbReference type="Gramene" id="evm.model.03.295">
    <property type="protein sequence ID" value="cds.evm.model.03.295"/>
    <property type="gene ID" value="evm.TU.03.295"/>
</dbReference>
<accession>A0A803P8F2</accession>
<dbReference type="Proteomes" id="UP000596661">
    <property type="component" value="Chromosome 3"/>
</dbReference>
<dbReference type="EMBL" id="UZAU01000251">
    <property type="status" value="NOT_ANNOTATED_CDS"/>
    <property type="molecule type" value="Genomic_DNA"/>
</dbReference>
<evidence type="ECO:0000313" key="3">
    <source>
        <dbReference type="Proteomes" id="UP000596661"/>
    </source>
</evidence>
<reference evidence="2" key="1">
    <citation type="submission" date="2018-11" db="EMBL/GenBank/DDBJ databases">
        <authorList>
            <person name="Grassa J C."/>
        </authorList>
    </citation>
    <scope>NUCLEOTIDE SEQUENCE [LARGE SCALE GENOMIC DNA]</scope>
</reference>
<evidence type="ECO:0000256" key="1">
    <source>
        <dbReference type="SAM" id="MobiDB-lite"/>
    </source>
</evidence>
<reference evidence="2" key="2">
    <citation type="submission" date="2021-03" db="UniProtKB">
        <authorList>
            <consortium name="EnsemblPlants"/>
        </authorList>
    </citation>
    <scope>IDENTIFICATION</scope>
</reference>
<name>A0A803P8F2_CANSA</name>
<feature type="region of interest" description="Disordered" evidence="1">
    <location>
        <begin position="1"/>
        <end position="33"/>
    </location>
</feature>
<dbReference type="AlphaFoldDB" id="A0A803P8F2"/>
<organism evidence="2 3">
    <name type="scientific">Cannabis sativa</name>
    <name type="common">Hemp</name>
    <name type="synonym">Marijuana</name>
    <dbReference type="NCBI Taxonomy" id="3483"/>
    <lineage>
        <taxon>Eukaryota</taxon>
        <taxon>Viridiplantae</taxon>
        <taxon>Streptophyta</taxon>
        <taxon>Embryophyta</taxon>
        <taxon>Tracheophyta</taxon>
        <taxon>Spermatophyta</taxon>
        <taxon>Magnoliopsida</taxon>
        <taxon>eudicotyledons</taxon>
        <taxon>Gunneridae</taxon>
        <taxon>Pentapetalae</taxon>
        <taxon>rosids</taxon>
        <taxon>fabids</taxon>
        <taxon>Rosales</taxon>
        <taxon>Cannabaceae</taxon>
        <taxon>Cannabis</taxon>
    </lineage>
</organism>
<dbReference type="EnsemblPlants" id="evm.model.03.295">
    <property type="protein sequence ID" value="cds.evm.model.03.295"/>
    <property type="gene ID" value="evm.TU.03.295"/>
</dbReference>
<proteinExistence type="predicted"/>
<sequence length="103" mass="11670">MEQASGVVNGGSLRPNLSTSTPKIPPKLSPISFSHSLSSVTKILDPRLTPPMYLSDEDRAPQKFSHEYDDWDQQDKHSHPYCKLLLLLLRRLLEIILLCFLSP</sequence>